<dbReference type="Proteomes" id="UP001165136">
    <property type="component" value="Unassembled WGS sequence"/>
</dbReference>
<dbReference type="SMART" id="SM00347">
    <property type="entry name" value="HTH_MARR"/>
    <property type="match status" value="1"/>
</dbReference>
<proteinExistence type="predicted"/>
<protein>
    <submittedName>
        <fullName evidence="2">MarR family transcriptional regulator</fullName>
    </submittedName>
</protein>
<dbReference type="Pfam" id="PF01047">
    <property type="entry name" value="MarR"/>
    <property type="match status" value="1"/>
</dbReference>
<evidence type="ECO:0000313" key="3">
    <source>
        <dbReference type="Proteomes" id="UP001165136"/>
    </source>
</evidence>
<dbReference type="Gene3D" id="1.10.10.10">
    <property type="entry name" value="Winged helix-like DNA-binding domain superfamily/Winged helix DNA-binding domain"/>
    <property type="match status" value="1"/>
</dbReference>
<comment type="caution">
    <text evidence="2">The sequence shown here is derived from an EMBL/GenBank/DDBJ whole genome shotgun (WGS) entry which is preliminary data.</text>
</comment>
<dbReference type="PRINTS" id="PR00598">
    <property type="entry name" value="HTHMARR"/>
</dbReference>
<dbReference type="AlphaFoldDB" id="A0A9W6R0Y0"/>
<dbReference type="InterPro" id="IPR036390">
    <property type="entry name" value="WH_DNA-bd_sf"/>
</dbReference>
<accession>A0A9W6R0Y0</accession>
<keyword evidence="3" id="KW-1185">Reference proteome</keyword>
<dbReference type="EMBL" id="BSTI01000008">
    <property type="protein sequence ID" value="GLY67293.1"/>
    <property type="molecule type" value="Genomic_DNA"/>
</dbReference>
<evidence type="ECO:0000259" key="1">
    <source>
        <dbReference type="PROSITE" id="PS50995"/>
    </source>
</evidence>
<dbReference type="PROSITE" id="PS50995">
    <property type="entry name" value="HTH_MARR_2"/>
    <property type="match status" value="1"/>
</dbReference>
<evidence type="ECO:0000313" key="2">
    <source>
        <dbReference type="EMBL" id="GLY67293.1"/>
    </source>
</evidence>
<dbReference type="InterPro" id="IPR036388">
    <property type="entry name" value="WH-like_DNA-bd_sf"/>
</dbReference>
<gene>
    <name evidence="2" type="primary">marR</name>
    <name evidence="2" type="ORF">Atai01_39120</name>
</gene>
<sequence>MFGELLMACRMLSTEMVMFHTAIGEKRGLSAIEAKAMDYLSRFGPLTPKDLVRHSGLAPASVTALIDRLERKGMVRRSPHPEDRRKVLIELTRPGDPGPWAYLLEQMRKLCERYDDEQLRLIAEFTGESARITHRATERLTGVE</sequence>
<organism evidence="2 3">
    <name type="scientific">Amycolatopsis taiwanensis</name>
    <dbReference type="NCBI Taxonomy" id="342230"/>
    <lineage>
        <taxon>Bacteria</taxon>
        <taxon>Bacillati</taxon>
        <taxon>Actinomycetota</taxon>
        <taxon>Actinomycetes</taxon>
        <taxon>Pseudonocardiales</taxon>
        <taxon>Pseudonocardiaceae</taxon>
        <taxon>Amycolatopsis</taxon>
    </lineage>
</organism>
<dbReference type="GO" id="GO:0006950">
    <property type="term" value="P:response to stress"/>
    <property type="evidence" value="ECO:0007669"/>
    <property type="project" value="TreeGrafter"/>
</dbReference>
<feature type="domain" description="HTH marR-type" evidence="1">
    <location>
        <begin position="1"/>
        <end position="142"/>
    </location>
</feature>
<dbReference type="PANTHER" id="PTHR33164:SF43">
    <property type="entry name" value="HTH-TYPE TRANSCRIPTIONAL REPRESSOR YETL"/>
    <property type="match status" value="1"/>
</dbReference>
<dbReference type="InterPro" id="IPR039422">
    <property type="entry name" value="MarR/SlyA-like"/>
</dbReference>
<dbReference type="InterPro" id="IPR000835">
    <property type="entry name" value="HTH_MarR-typ"/>
</dbReference>
<dbReference type="SUPFAM" id="SSF46785">
    <property type="entry name" value="Winged helix' DNA-binding domain"/>
    <property type="match status" value="1"/>
</dbReference>
<dbReference type="PANTHER" id="PTHR33164">
    <property type="entry name" value="TRANSCRIPTIONAL REGULATOR, MARR FAMILY"/>
    <property type="match status" value="1"/>
</dbReference>
<name>A0A9W6R0Y0_9PSEU</name>
<dbReference type="GO" id="GO:0003700">
    <property type="term" value="F:DNA-binding transcription factor activity"/>
    <property type="evidence" value="ECO:0007669"/>
    <property type="project" value="InterPro"/>
</dbReference>
<reference evidence="2" key="1">
    <citation type="submission" date="2023-03" db="EMBL/GenBank/DDBJ databases">
        <title>Amycolatopsis taiwanensis NBRC 103393.</title>
        <authorList>
            <person name="Ichikawa N."/>
            <person name="Sato H."/>
            <person name="Tonouchi N."/>
        </authorList>
    </citation>
    <scope>NUCLEOTIDE SEQUENCE</scope>
    <source>
        <strain evidence="2">NBRC 103393</strain>
    </source>
</reference>